<keyword evidence="2" id="KW-1185">Reference proteome</keyword>
<accession>A0A9P0AH20</accession>
<proteinExistence type="predicted"/>
<evidence type="ECO:0000313" key="2">
    <source>
        <dbReference type="Proteomes" id="UP001152759"/>
    </source>
</evidence>
<gene>
    <name evidence="1" type="ORF">BEMITA_LOCUS9105</name>
</gene>
<dbReference type="AlphaFoldDB" id="A0A9P0AH20"/>
<reference evidence="1" key="1">
    <citation type="submission" date="2021-12" db="EMBL/GenBank/DDBJ databases">
        <authorList>
            <person name="King R."/>
        </authorList>
    </citation>
    <scope>NUCLEOTIDE SEQUENCE</scope>
</reference>
<dbReference type="Proteomes" id="UP001152759">
    <property type="component" value="Chromosome 5"/>
</dbReference>
<organism evidence="1 2">
    <name type="scientific">Bemisia tabaci</name>
    <name type="common">Sweetpotato whitefly</name>
    <name type="synonym">Aleurodes tabaci</name>
    <dbReference type="NCBI Taxonomy" id="7038"/>
    <lineage>
        <taxon>Eukaryota</taxon>
        <taxon>Metazoa</taxon>
        <taxon>Ecdysozoa</taxon>
        <taxon>Arthropoda</taxon>
        <taxon>Hexapoda</taxon>
        <taxon>Insecta</taxon>
        <taxon>Pterygota</taxon>
        <taxon>Neoptera</taxon>
        <taxon>Paraneoptera</taxon>
        <taxon>Hemiptera</taxon>
        <taxon>Sternorrhyncha</taxon>
        <taxon>Aleyrodoidea</taxon>
        <taxon>Aleyrodidae</taxon>
        <taxon>Aleyrodinae</taxon>
        <taxon>Bemisia</taxon>
    </lineage>
</organism>
<dbReference type="EMBL" id="OU963866">
    <property type="protein sequence ID" value="CAH0390376.1"/>
    <property type="molecule type" value="Genomic_DNA"/>
</dbReference>
<protein>
    <submittedName>
        <fullName evidence="1">Uncharacterized protein</fullName>
    </submittedName>
</protein>
<sequence length="43" mass="5027">MGACTIYNFKLWLFKFYFADSRPPVKLISQRPRQLSFEVSALG</sequence>
<name>A0A9P0AH20_BEMTA</name>
<evidence type="ECO:0000313" key="1">
    <source>
        <dbReference type="EMBL" id="CAH0390376.1"/>
    </source>
</evidence>